<dbReference type="RefSeq" id="WP_244917687.1">
    <property type="nucleotide sequence ID" value="NZ_QQAV01000002.1"/>
</dbReference>
<dbReference type="Pfam" id="PF04612">
    <property type="entry name" value="T2SSM"/>
    <property type="match status" value="1"/>
</dbReference>
<dbReference type="InterPro" id="IPR007690">
    <property type="entry name" value="T2SS_GspM"/>
</dbReference>
<evidence type="ECO:0000313" key="2">
    <source>
        <dbReference type="EMBL" id="RDI27010.1"/>
    </source>
</evidence>
<dbReference type="STRING" id="433924.NS331_21065"/>
<dbReference type="GO" id="GO:0015627">
    <property type="term" value="C:type II protein secretion system complex"/>
    <property type="evidence" value="ECO:0007669"/>
    <property type="project" value="InterPro"/>
</dbReference>
<dbReference type="GO" id="GO:0015628">
    <property type="term" value="P:protein secretion by the type II secretion system"/>
    <property type="evidence" value="ECO:0007669"/>
    <property type="project" value="InterPro"/>
</dbReference>
<feature type="compositionally biased region" description="Low complexity" evidence="1">
    <location>
        <begin position="149"/>
        <end position="166"/>
    </location>
</feature>
<dbReference type="AlphaFoldDB" id="A0A370FJU5"/>
<gene>
    <name evidence="2" type="ORF">DFR41_10242</name>
</gene>
<evidence type="ECO:0000313" key="3">
    <source>
        <dbReference type="Proteomes" id="UP000255265"/>
    </source>
</evidence>
<organism evidence="2 3">
    <name type="scientific">Pseudacidovorax intermedius</name>
    <dbReference type="NCBI Taxonomy" id="433924"/>
    <lineage>
        <taxon>Bacteria</taxon>
        <taxon>Pseudomonadati</taxon>
        <taxon>Pseudomonadota</taxon>
        <taxon>Betaproteobacteria</taxon>
        <taxon>Burkholderiales</taxon>
        <taxon>Comamonadaceae</taxon>
        <taxon>Pseudacidovorax</taxon>
    </lineage>
</organism>
<reference evidence="2 3" key="1">
    <citation type="submission" date="2018-07" db="EMBL/GenBank/DDBJ databases">
        <title>Genomic Encyclopedia of Type Strains, Phase IV (KMG-IV): sequencing the most valuable type-strain genomes for metagenomic binning, comparative biology and taxonomic classification.</title>
        <authorList>
            <person name="Goeker M."/>
        </authorList>
    </citation>
    <scope>NUCLEOTIDE SEQUENCE [LARGE SCALE GENOMIC DNA]</scope>
    <source>
        <strain evidence="2 3">DSM 21352</strain>
    </source>
</reference>
<keyword evidence="3" id="KW-1185">Reference proteome</keyword>
<accession>A0A370FJU5</accession>
<feature type="region of interest" description="Disordered" evidence="1">
    <location>
        <begin position="143"/>
        <end position="166"/>
    </location>
</feature>
<dbReference type="EMBL" id="QQAV01000002">
    <property type="protein sequence ID" value="RDI27010.1"/>
    <property type="molecule type" value="Genomic_DNA"/>
</dbReference>
<name>A0A370FJU5_9BURK</name>
<proteinExistence type="predicted"/>
<evidence type="ECO:0000256" key="1">
    <source>
        <dbReference type="SAM" id="MobiDB-lite"/>
    </source>
</evidence>
<sequence length="185" mass="19106">MNRRPASKARLQTWWATLAPRERRLAAIAAALVGVALLWWVALAPALRTLSAAPAAHAALDAQLQQMASLQAQARALQGQPRPSREDALRGIESAAHQGLGPEAQVRAAGGDAVAVGLRSVPAAQLAEWLSQARANARAVPREAHLTRAQASAPSGPGAANATAAPGVVQPSWQGTLVMGLPASR</sequence>
<comment type="caution">
    <text evidence="2">The sequence shown here is derived from an EMBL/GenBank/DDBJ whole genome shotgun (WGS) entry which is preliminary data.</text>
</comment>
<dbReference type="Proteomes" id="UP000255265">
    <property type="component" value="Unassembled WGS sequence"/>
</dbReference>
<protein>
    <submittedName>
        <fullName evidence="2">General secretion pathway protein M</fullName>
    </submittedName>
</protein>